<keyword evidence="11" id="KW-1185">Reference proteome</keyword>
<evidence type="ECO:0000313" key="10">
    <source>
        <dbReference type="EMBL" id="VDO88816.1"/>
    </source>
</evidence>
<dbReference type="OrthoDB" id="8922241at2759"/>
<dbReference type="PANTHER" id="PTHR24388">
    <property type="entry name" value="ZINC FINGER PROTEIN"/>
    <property type="match status" value="1"/>
</dbReference>
<reference evidence="10 11" key="1">
    <citation type="submission" date="2018-11" db="EMBL/GenBank/DDBJ databases">
        <authorList>
            <consortium name="Pathogen Informatics"/>
        </authorList>
    </citation>
    <scope>NUCLEOTIDE SEQUENCE [LARGE SCALE GENOMIC DNA]</scope>
</reference>
<name>A0A3P7YL30_HELPZ</name>
<dbReference type="GO" id="GO:0005634">
    <property type="term" value="C:nucleus"/>
    <property type="evidence" value="ECO:0007669"/>
    <property type="project" value="UniProtKB-SubCell"/>
</dbReference>
<feature type="compositionally biased region" description="Basic and acidic residues" evidence="8">
    <location>
        <begin position="553"/>
        <end position="579"/>
    </location>
</feature>
<dbReference type="GO" id="GO:0008270">
    <property type="term" value="F:zinc ion binding"/>
    <property type="evidence" value="ECO:0007669"/>
    <property type="project" value="UniProtKB-KW"/>
</dbReference>
<evidence type="ECO:0000256" key="2">
    <source>
        <dbReference type="ARBA" id="ARBA00022723"/>
    </source>
</evidence>
<dbReference type="SUPFAM" id="SSF57667">
    <property type="entry name" value="beta-beta-alpha zinc fingers"/>
    <property type="match status" value="2"/>
</dbReference>
<dbReference type="PANTHER" id="PTHR24388:SF54">
    <property type="entry name" value="PROTEIN ESCARGOT"/>
    <property type="match status" value="1"/>
</dbReference>
<keyword evidence="2" id="KW-0479">Metal-binding</keyword>
<comment type="subcellular location">
    <subcellularLocation>
        <location evidence="1">Nucleus</location>
    </subcellularLocation>
</comment>
<dbReference type="Gene3D" id="3.30.160.60">
    <property type="entry name" value="Classic Zinc Finger"/>
    <property type="match status" value="2"/>
</dbReference>
<dbReference type="PROSITE" id="PS00028">
    <property type="entry name" value="ZINC_FINGER_C2H2_1"/>
    <property type="match status" value="2"/>
</dbReference>
<evidence type="ECO:0000256" key="5">
    <source>
        <dbReference type="ARBA" id="ARBA00022833"/>
    </source>
</evidence>
<evidence type="ECO:0000256" key="8">
    <source>
        <dbReference type="SAM" id="MobiDB-lite"/>
    </source>
</evidence>
<keyword evidence="4 7" id="KW-0863">Zinc-finger</keyword>
<dbReference type="SMART" id="SM00355">
    <property type="entry name" value="ZnF_C2H2"/>
    <property type="match status" value="4"/>
</dbReference>
<dbReference type="Pfam" id="PF00096">
    <property type="entry name" value="zf-C2H2"/>
    <property type="match status" value="1"/>
</dbReference>
<keyword evidence="6" id="KW-0539">Nucleus</keyword>
<keyword evidence="5" id="KW-0862">Zinc</keyword>
<feature type="region of interest" description="Disordered" evidence="8">
    <location>
        <begin position="551"/>
        <end position="590"/>
    </location>
</feature>
<evidence type="ECO:0000259" key="9">
    <source>
        <dbReference type="PROSITE" id="PS50157"/>
    </source>
</evidence>
<feature type="domain" description="C2H2-type" evidence="9">
    <location>
        <begin position="156"/>
        <end position="178"/>
    </location>
</feature>
<evidence type="ECO:0000256" key="7">
    <source>
        <dbReference type="PROSITE-ProRule" id="PRU00042"/>
    </source>
</evidence>
<dbReference type="InterPro" id="IPR013087">
    <property type="entry name" value="Znf_C2H2_type"/>
</dbReference>
<evidence type="ECO:0000256" key="4">
    <source>
        <dbReference type="ARBA" id="ARBA00022771"/>
    </source>
</evidence>
<organism evidence="10">
    <name type="scientific">Heligmosomoides polygyrus</name>
    <name type="common">Parasitic roundworm</name>
    <dbReference type="NCBI Taxonomy" id="6339"/>
    <lineage>
        <taxon>Eukaryota</taxon>
        <taxon>Metazoa</taxon>
        <taxon>Ecdysozoa</taxon>
        <taxon>Nematoda</taxon>
        <taxon>Chromadorea</taxon>
        <taxon>Rhabditida</taxon>
        <taxon>Rhabditina</taxon>
        <taxon>Rhabditomorpha</taxon>
        <taxon>Strongyloidea</taxon>
        <taxon>Heligmosomidae</taxon>
        <taxon>Heligmosomoides</taxon>
    </lineage>
</organism>
<evidence type="ECO:0000256" key="6">
    <source>
        <dbReference type="ARBA" id="ARBA00023242"/>
    </source>
</evidence>
<dbReference type="GO" id="GO:0000978">
    <property type="term" value="F:RNA polymerase II cis-regulatory region sequence-specific DNA binding"/>
    <property type="evidence" value="ECO:0007669"/>
    <property type="project" value="TreeGrafter"/>
</dbReference>
<reference evidence="12" key="2">
    <citation type="submission" date="2019-09" db="UniProtKB">
        <authorList>
            <consortium name="WormBaseParasite"/>
        </authorList>
    </citation>
    <scope>IDENTIFICATION</scope>
</reference>
<proteinExistence type="predicted"/>
<dbReference type="PROSITE" id="PS50157">
    <property type="entry name" value="ZINC_FINGER_C2H2_2"/>
    <property type="match status" value="2"/>
</dbReference>
<feature type="region of interest" description="Disordered" evidence="8">
    <location>
        <begin position="659"/>
        <end position="695"/>
    </location>
</feature>
<dbReference type="WBParaSite" id="HPBE_0001149801-mRNA-1">
    <property type="protein sequence ID" value="HPBE_0001149801-mRNA-1"/>
    <property type="gene ID" value="HPBE_0001149801"/>
</dbReference>
<dbReference type="InterPro" id="IPR036236">
    <property type="entry name" value="Znf_C2H2_sf"/>
</dbReference>
<dbReference type="AlphaFoldDB" id="A0A3P7YL30"/>
<dbReference type="GO" id="GO:0000981">
    <property type="term" value="F:DNA-binding transcription factor activity, RNA polymerase II-specific"/>
    <property type="evidence" value="ECO:0007669"/>
    <property type="project" value="TreeGrafter"/>
</dbReference>
<keyword evidence="3" id="KW-0677">Repeat</keyword>
<dbReference type="EMBL" id="UZAH01027127">
    <property type="protein sequence ID" value="VDO88816.1"/>
    <property type="molecule type" value="Genomic_DNA"/>
</dbReference>
<evidence type="ECO:0000256" key="3">
    <source>
        <dbReference type="ARBA" id="ARBA00022737"/>
    </source>
</evidence>
<dbReference type="InterPro" id="IPR050527">
    <property type="entry name" value="Snail/Krueppel_Znf"/>
</dbReference>
<evidence type="ECO:0000256" key="1">
    <source>
        <dbReference type="ARBA" id="ARBA00004123"/>
    </source>
</evidence>
<protein>
    <submittedName>
        <fullName evidence="12">C2H2-type domain-containing protein</fullName>
    </submittedName>
</protein>
<evidence type="ECO:0000313" key="11">
    <source>
        <dbReference type="Proteomes" id="UP000050761"/>
    </source>
</evidence>
<evidence type="ECO:0000313" key="12">
    <source>
        <dbReference type="WBParaSite" id="HPBE_0001149801-mRNA-1"/>
    </source>
</evidence>
<feature type="domain" description="C2H2-type" evidence="9">
    <location>
        <begin position="380"/>
        <end position="404"/>
    </location>
</feature>
<feature type="region of interest" description="Disordered" evidence="8">
    <location>
        <begin position="288"/>
        <end position="319"/>
    </location>
</feature>
<gene>
    <name evidence="10" type="ORF">HPBE_LOCUS11499</name>
</gene>
<dbReference type="Proteomes" id="UP000050761">
    <property type="component" value="Unassembled WGS sequence"/>
</dbReference>
<accession>A0A3P7YL30</accession>
<sequence length="923" mass="105058">METKMLRWTAGVTLMDRIRNDVIWQKFGVAPIADKMREARLRWYSHVPRGKEDSVRKIGLELEVSGKRPRGRPKRRWSDTLHTDMKVTGDHPDQAQDRLDTCMEISDDREDEEETLHGDESDHEDVDLMYSESSNSFVARRALEQFKGKNRQYGNAVCPECKQSFVNAARLERHLAVHQVFGAYLCPLCGKTYKYEYNLFFHWRKTCQYLNDLIKVEDRKDMDVQSLRLLVEEANIEPGSELYLSDMELKGMVLNLLWRLRRVSRQSPLRAIRTNRNCVEEQYPLLRSDNKKGEPYDMDEESAERVKRPSTSSADPEGKVGNGFKAFSSPFIVMGFGRALVFMDDYVNPADTLIDLDGDLVNVISADRGKWNIPVDGKPLECPDCFRQFANAGRLERHISGFHSHYGAFKCLLCGHRFKYDYNLLFHYRHSCAYTKLLVGADVRKLVSIRDLMCVPLQLDAASLRKLVSHIKETDPLLRKAGSRMVNVKRRPSLKAVPRNVRVAESVAAKARTKKGLEEGKKCPVCAPTLGNGSGAEGDSKPIRTALSGILKQGHDQRSVSRKETIEDPKPAEEAERPPILEAQGPGEVVPPMTKCVDVNGEEIPDFDAEQLSEMDLMLYTGQLTLGDLVITSSYGHDVEYRVAVGTRHGAQIVLERTAESSDLVQEDEDRRSEEVPLPPRRTGPYSQKARPKKKLPLDRSYLYQGEDGDEVEEGAVQYMEESDVRHYIGRGEEVEYRNDDYGEYEVGDVEKEREGQRFVRFVDETGQQLVQYLDENEQQCEGYVQFVGGENAQQIVELMDGGEIVEYLDVESIDDDDLALIKSDTRPPTRGQNVTGSQLTMVDRAGERYAAVPSSSSANNHMPEDFMQGNIFEQRFTDTDPRCNARIKQFAWHSEIGWLRLPQMWLTVVFRSHPSVAVNSEV</sequence>